<dbReference type="Proteomes" id="UP000507470">
    <property type="component" value="Unassembled WGS sequence"/>
</dbReference>
<evidence type="ECO:0000256" key="1">
    <source>
        <dbReference type="SAM" id="MobiDB-lite"/>
    </source>
</evidence>
<evidence type="ECO:0000313" key="3">
    <source>
        <dbReference type="Proteomes" id="UP000507470"/>
    </source>
</evidence>
<evidence type="ECO:0000313" key="2">
    <source>
        <dbReference type="EMBL" id="CAC5404236.1"/>
    </source>
</evidence>
<feature type="region of interest" description="Disordered" evidence="1">
    <location>
        <begin position="89"/>
        <end position="111"/>
    </location>
</feature>
<protein>
    <submittedName>
        <fullName evidence="2">Uncharacterized protein</fullName>
    </submittedName>
</protein>
<feature type="compositionally biased region" description="Low complexity" evidence="1">
    <location>
        <begin position="89"/>
        <end position="102"/>
    </location>
</feature>
<gene>
    <name evidence="2" type="ORF">MCOR_38046</name>
</gene>
<proteinExistence type="predicted"/>
<dbReference type="AlphaFoldDB" id="A0A6J8D8C0"/>
<organism evidence="2 3">
    <name type="scientific">Mytilus coruscus</name>
    <name type="common">Sea mussel</name>
    <dbReference type="NCBI Taxonomy" id="42192"/>
    <lineage>
        <taxon>Eukaryota</taxon>
        <taxon>Metazoa</taxon>
        <taxon>Spiralia</taxon>
        <taxon>Lophotrochozoa</taxon>
        <taxon>Mollusca</taxon>
        <taxon>Bivalvia</taxon>
        <taxon>Autobranchia</taxon>
        <taxon>Pteriomorphia</taxon>
        <taxon>Mytilida</taxon>
        <taxon>Mytiloidea</taxon>
        <taxon>Mytilidae</taxon>
        <taxon>Mytilinae</taxon>
        <taxon>Mytilus</taxon>
    </lineage>
</organism>
<dbReference type="OrthoDB" id="6184292at2759"/>
<accession>A0A6J8D8C0</accession>
<sequence>MKEAMNNENMKEKTNISDRLHKAEFRNLELENTTKTLYTRIESFQNKQNQHLLEHQNSTSTATDDLVIGIREKVIKYVLSKVDDKLNKLQNENKNTNNDTLNRQSPTSYDYKQMYPSNQQSYYNDSSYYFNYSEPPPTNQYGNYGEQYREPKQYWCQSENEDRKYQNHVQREISGQYSYQTELETRNICKDNLIEVVPNWTNNENVQNIYLYKIIQYNISEQMI</sequence>
<name>A0A6J8D8C0_MYTCO</name>
<dbReference type="EMBL" id="CACVKT020006919">
    <property type="protein sequence ID" value="CAC5404236.1"/>
    <property type="molecule type" value="Genomic_DNA"/>
</dbReference>
<reference evidence="2 3" key="1">
    <citation type="submission" date="2020-06" db="EMBL/GenBank/DDBJ databases">
        <authorList>
            <person name="Li R."/>
            <person name="Bekaert M."/>
        </authorList>
    </citation>
    <scope>NUCLEOTIDE SEQUENCE [LARGE SCALE GENOMIC DNA]</scope>
    <source>
        <strain evidence="3">wild</strain>
    </source>
</reference>
<keyword evidence="3" id="KW-1185">Reference proteome</keyword>